<evidence type="ECO:0000256" key="1">
    <source>
        <dbReference type="ARBA" id="ARBA00004236"/>
    </source>
</evidence>
<dbReference type="SUPFAM" id="SSF52058">
    <property type="entry name" value="L domain-like"/>
    <property type="match status" value="1"/>
</dbReference>
<keyword evidence="5 13" id="KW-0732">Signal</keyword>
<keyword evidence="3" id="KW-0433">Leucine-rich repeat</keyword>
<feature type="compositionally biased region" description="Basic residues" evidence="12">
    <location>
        <begin position="79"/>
        <end position="93"/>
    </location>
</feature>
<dbReference type="AlphaFoldDB" id="A0AAD2FW44"/>
<keyword evidence="15" id="KW-1185">Reference proteome</keyword>
<protein>
    <recommendedName>
        <fullName evidence="16">Leucine-rich repeat-containing N-terminal plant-type domain-containing protein</fullName>
    </recommendedName>
</protein>
<evidence type="ECO:0000256" key="11">
    <source>
        <dbReference type="ARBA" id="ARBA00037847"/>
    </source>
</evidence>
<evidence type="ECO:0000256" key="3">
    <source>
        <dbReference type="ARBA" id="ARBA00022614"/>
    </source>
</evidence>
<reference evidence="14" key="1">
    <citation type="submission" date="2023-08" db="EMBL/GenBank/DDBJ databases">
        <authorList>
            <person name="Audoor S."/>
            <person name="Bilcke G."/>
        </authorList>
    </citation>
    <scope>NUCLEOTIDE SEQUENCE</scope>
</reference>
<sequence>MKFLSVLYCACLLLDASIEVAARTNNGGNLRTIEMRANGDRNLAGKGKGGKGKNNKMDTTTSTKDGKGKGGKGGETSKKSSKSSKKSSKKSGKGGKGNVSMNPSSMPSQMPSQMPSAYPSAMPSGYPSAMPTKTPIAVSNDAISNDAISVDEGPISIDEGPISVDEGPISMDNGSFDDANNLSVDDGDRAGTTPPAGGTISFPTSEPTAAATKAPVVRLTKNPTRSPTIDLSDRTEVPTSEPTATAATEAPIARLTKDPTRSPTVDLSDRTGTVGPSLIVVPTVEPTLVPTKTPTVAPTRTPVSLQPTQTPTGRPTRAPTGTPTKTPTTQSPTASPTSKPTKTPTPTVTPTKAPIVTVPTRAPVTPRPTPSPTKAPTKAPTTTPTKSPTMVPTEAPVGTSSPTVTDRVGGDDGNIIPLIAILQGRLEPNSYFGGVEFEDPSSYQYKALQRVERQEGSESLSAQKLIQYYVLYCIYYATGGSGWVTADGWSQDDLAPCGGFFGVSCDDDNVIVGINLYDNGLSGQFPPEVTLLASDGYRSTGAGNLRSLDLYLNTGLGNGNDSHWVSELGSSLKYLFIGKTGFGGSIPKLPSGIIEFDASHTQINGGLVASNFEGLDHLTWLLLDGCTFQTSIPTEFAQLPSLEYFYISDAQITGDLSYLEGMPKLFEHFASNNPNLGGALYSFIGDIQTLGSLNLAGNGLEGTIPASFGNLDNLQQLWLNDNSLSGQIPAELSELIALQTLELQGNNLSGDFPQAICEMKDPGYSLKKLGADCSVHKCECCDCCSTEFCQAL</sequence>
<evidence type="ECO:0000256" key="10">
    <source>
        <dbReference type="ARBA" id="ARBA00023180"/>
    </source>
</evidence>
<dbReference type="InterPro" id="IPR032675">
    <property type="entry name" value="LRR_dom_sf"/>
</dbReference>
<dbReference type="GO" id="GO:0005886">
    <property type="term" value="C:plasma membrane"/>
    <property type="evidence" value="ECO:0007669"/>
    <property type="project" value="UniProtKB-SubCell"/>
</dbReference>
<dbReference type="Proteomes" id="UP001295423">
    <property type="component" value="Unassembled WGS sequence"/>
</dbReference>
<feature type="signal peptide" evidence="13">
    <location>
        <begin position="1"/>
        <end position="22"/>
    </location>
</feature>
<evidence type="ECO:0000256" key="9">
    <source>
        <dbReference type="ARBA" id="ARBA00023170"/>
    </source>
</evidence>
<feature type="region of interest" description="Disordered" evidence="12">
    <location>
        <begin position="186"/>
        <end position="409"/>
    </location>
</feature>
<feature type="region of interest" description="Disordered" evidence="12">
    <location>
        <begin position="39"/>
        <end position="126"/>
    </location>
</feature>
<evidence type="ECO:0000256" key="6">
    <source>
        <dbReference type="ARBA" id="ARBA00022737"/>
    </source>
</evidence>
<gene>
    <name evidence="14" type="ORF">CYCCA115_LOCUS15295</name>
</gene>
<comment type="subcellular location">
    <subcellularLocation>
        <location evidence="1">Cell membrane</location>
    </subcellularLocation>
    <subcellularLocation>
        <location evidence="11">Endomembrane system</location>
        <topology evidence="11">Single-pass membrane protein</topology>
    </subcellularLocation>
</comment>
<keyword evidence="4" id="KW-0812">Transmembrane</keyword>
<evidence type="ECO:0000256" key="5">
    <source>
        <dbReference type="ARBA" id="ARBA00022729"/>
    </source>
</evidence>
<evidence type="ECO:0008006" key="16">
    <source>
        <dbReference type="Google" id="ProtNLM"/>
    </source>
</evidence>
<feature type="compositionally biased region" description="Low complexity" evidence="12">
    <location>
        <begin position="374"/>
        <end position="389"/>
    </location>
</feature>
<evidence type="ECO:0000256" key="8">
    <source>
        <dbReference type="ARBA" id="ARBA00023136"/>
    </source>
</evidence>
<keyword evidence="8" id="KW-0472">Membrane</keyword>
<keyword evidence="7" id="KW-1133">Transmembrane helix</keyword>
<evidence type="ECO:0000313" key="14">
    <source>
        <dbReference type="EMBL" id="CAJ1954703.1"/>
    </source>
</evidence>
<organism evidence="14 15">
    <name type="scientific">Cylindrotheca closterium</name>
    <dbReference type="NCBI Taxonomy" id="2856"/>
    <lineage>
        <taxon>Eukaryota</taxon>
        <taxon>Sar</taxon>
        <taxon>Stramenopiles</taxon>
        <taxon>Ochrophyta</taxon>
        <taxon>Bacillariophyta</taxon>
        <taxon>Bacillariophyceae</taxon>
        <taxon>Bacillariophycidae</taxon>
        <taxon>Bacillariales</taxon>
        <taxon>Bacillariaceae</taxon>
        <taxon>Cylindrotheca</taxon>
    </lineage>
</organism>
<feature type="compositionally biased region" description="Low complexity" evidence="12">
    <location>
        <begin position="100"/>
        <end position="126"/>
    </location>
</feature>
<proteinExistence type="predicted"/>
<feature type="compositionally biased region" description="Low complexity" evidence="12">
    <location>
        <begin position="280"/>
        <end position="364"/>
    </location>
</feature>
<dbReference type="Gene3D" id="3.80.10.10">
    <property type="entry name" value="Ribonuclease Inhibitor"/>
    <property type="match status" value="2"/>
</dbReference>
<evidence type="ECO:0000256" key="4">
    <source>
        <dbReference type="ARBA" id="ARBA00022692"/>
    </source>
</evidence>
<feature type="compositionally biased region" description="Low complexity" evidence="12">
    <location>
        <begin position="237"/>
        <end position="253"/>
    </location>
</feature>
<dbReference type="FunFam" id="3.80.10.10:FF:000041">
    <property type="entry name" value="LRR receptor-like serine/threonine-protein kinase ERECTA"/>
    <property type="match status" value="1"/>
</dbReference>
<evidence type="ECO:0000313" key="15">
    <source>
        <dbReference type="Proteomes" id="UP001295423"/>
    </source>
</evidence>
<dbReference type="InterPro" id="IPR001611">
    <property type="entry name" value="Leu-rich_rpt"/>
</dbReference>
<evidence type="ECO:0000256" key="7">
    <source>
        <dbReference type="ARBA" id="ARBA00022989"/>
    </source>
</evidence>
<dbReference type="PANTHER" id="PTHR48052">
    <property type="entry name" value="UNNAMED PRODUCT"/>
    <property type="match status" value="1"/>
</dbReference>
<evidence type="ECO:0000256" key="12">
    <source>
        <dbReference type="SAM" id="MobiDB-lite"/>
    </source>
</evidence>
<evidence type="ECO:0000256" key="2">
    <source>
        <dbReference type="ARBA" id="ARBA00022475"/>
    </source>
</evidence>
<keyword evidence="10" id="KW-0325">Glycoprotein</keyword>
<name>A0AAD2FW44_9STRA</name>
<keyword evidence="2" id="KW-1003">Cell membrane</keyword>
<keyword evidence="6" id="KW-0677">Repeat</keyword>
<accession>A0AAD2FW44</accession>
<dbReference type="EMBL" id="CAKOGP040001869">
    <property type="protein sequence ID" value="CAJ1954703.1"/>
    <property type="molecule type" value="Genomic_DNA"/>
</dbReference>
<dbReference type="GO" id="GO:0012505">
    <property type="term" value="C:endomembrane system"/>
    <property type="evidence" value="ECO:0007669"/>
    <property type="project" value="UniProtKB-SubCell"/>
</dbReference>
<evidence type="ECO:0000256" key="13">
    <source>
        <dbReference type="SAM" id="SignalP"/>
    </source>
</evidence>
<dbReference type="PANTHER" id="PTHR48052:SF81">
    <property type="entry name" value="LEUCINE-RICH REPEAT-CONTAINING N-TERMINAL PLANT-TYPE DOMAIN-CONTAINING PROTEIN"/>
    <property type="match status" value="1"/>
</dbReference>
<comment type="caution">
    <text evidence="14">The sequence shown here is derived from an EMBL/GenBank/DDBJ whole genome shotgun (WGS) entry which is preliminary data.</text>
</comment>
<keyword evidence="9" id="KW-0675">Receptor</keyword>
<dbReference type="PRINTS" id="PR01217">
    <property type="entry name" value="PRICHEXTENSN"/>
</dbReference>
<feature type="chain" id="PRO_5041955377" description="Leucine-rich repeat-containing N-terminal plant-type domain-containing protein" evidence="13">
    <location>
        <begin position="23"/>
        <end position="792"/>
    </location>
</feature>
<dbReference type="Pfam" id="PF13855">
    <property type="entry name" value="LRR_8"/>
    <property type="match status" value="1"/>
</dbReference>